<dbReference type="Pfam" id="PF14697">
    <property type="entry name" value="Fer4_21"/>
    <property type="match status" value="1"/>
</dbReference>
<dbReference type="EMBL" id="LR217720">
    <property type="protein sequence ID" value="VFP83923.1"/>
    <property type="molecule type" value="Genomic_DNA"/>
</dbReference>
<evidence type="ECO:0000256" key="9">
    <source>
        <dbReference type="ARBA" id="ARBA00023136"/>
    </source>
</evidence>
<reference evidence="15 16" key="1">
    <citation type="submission" date="2019-02" db="EMBL/GenBank/DDBJ databases">
        <authorList>
            <person name="Manzano-Marin A."/>
            <person name="Manzano-Marin A."/>
        </authorList>
    </citation>
    <scope>NUCLEOTIDE SEQUENCE [LARGE SCALE GENOMIC DNA]</scope>
    <source>
        <strain evidence="15 16">ErCilaricifoliae</strain>
    </source>
</reference>
<keyword evidence="10" id="KW-1003">Cell membrane</keyword>
<feature type="domain" description="4Fe-4S ferredoxin-type" evidence="13">
    <location>
        <begin position="137"/>
        <end position="166"/>
    </location>
</feature>
<keyword evidence="10" id="KW-0997">Cell inner membrane</keyword>
<dbReference type="OrthoDB" id="9789936at2"/>
<dbReference type="HAMAP" id="MF_00463">
    <property type="entry name" value="RsxB_RnfB"/>
    <property type="match status" value="1"/>
</dbReference>
<keyword evidence="6 10" id="KW-0249">Electron transport</keyword>
<dbReference type="InterPro" id="IPR017896">
    <property type="entry name" value="4Fe4S_Fe-S-bd"/>
</dbReference>
<comment type="caution">
    <text evidence="10">Lacks conserved residue(s) required for the propagation of feature annotation.</text>
</comment>
<feature type="binding site" evidence="10 11">
    <location>
        <position position="49"/>
    </location>
    <ligand>
        <name>[4Fe-4S] cluster</name>
        <dbReference type="ChEBI" id="CHEBI:49883"/>
        <label>1</label>
    </ligand>
</feature>
<evidence type="ECO:0000256" key="5">
    <source>
        <dbReference type="ARBA" id="ARBA00022967"/>
    </source>
</evidence>
<evidence type="ECO:0000256" key="11">
    <source>
        <dbReference type="PIRSR" id="PIRSR005784-1"/>
    </source>
</evidence>
<accession>A0A451DBY2</accession>
<comment type="similarity">
    <text evidence="10">Belongs to the 4Fe4S bacterial-type ferredoxin family. RnfB subfamily.</text>
</comment>
<keyword evidence="2 10" id="KW-0004">4Fe-4S</keyword>
<feature type="binding site" evidence="10 11">
    <location>
        <position position="122"/>
    </location>
    <ligand>
        <name>[4Fe-4S] cluster</name>
        <dbReference type="ChEBI" id="CHEBI:49883"/>
        <label>2</label>
    </ligand>
</feature>
<sequence length="195" mass="21485">MNTIWTAITILSIISLICGGLLGYASHTFMVKDDLLIDQLDTVLPQSQCGQCGYPGCRPYAHAISKHNEMINKCVPGGEPTMLKIAEILNIEPQSLRDTSMRTPKHKIAWIREEHCIGCMKCVHVCPVDAIVGAKRTMHTVVSDICTGCDLCVSSCPTHCIEMHITSTTTVIPHGNFNYIPIERVIMVPPDVKNI</sequence>
<comment type="function">
    <text evidence="10">Part of a membrane-bound complex that couples electron transfer with translocation of ions across the membrane.</text>
</comment>
<dbReference type="GO" id="GO:0009055">
    <property type="term" value="F:electron transfer activity"/>
    <property type="evidence" value="ECO:0007669"/>
    <property type="project" value="InterPro"/>
</dbReference>
<keyword evidence="5 10" id="KW-1278">Translocase</keyword>
<keyword evidence="1 10" id="KW-0813">Transport</keyword>
<feature type="binding site" evidence="10 11">
    <location>
        <position position="57"/>
    </location>
    <ligand>
        <name>[4Fe-4S] cluster</name>
        <dbReference type="ChEBI" id="CHEBI:49883"/>
        <label>1</label>
    </ligand>
</feature>
<comment type="subunit">
    <text evidence="10">The complex is composed of six subunits: RnfA, RnfB, RnfC, RnfD, RnfE and RnfG.</text>
</comment>
<dbReference type="InterPro" id="IPR010207">
    <property type="entry name" value="Elect_transpt_cplx_RnfB/RsxB"/>
</dbReference>
<dbReference type="PROSITE" id="PS00198">
    <property type="entry name" value="4FE4S_FER_1"/>
    <property type="match status" value="1"/>
</dbReference>
<dbReference type="NCBIfam" id="NF003475">
    <property type="entry name" value="PRK05113.1"/>
    <property type="match status" value="1"/>
</dbReference>
<dbReference type="PIRSF" id="PIRSF005784">
    <property type="entry name" value="Elect_transpt_RnfB"/>
    <property type="match status" value="1"/>
</dbReference>
<feature type="binding site" evidence="10 11">
    <location>
        <position position="52"/>
    </location>
    <ligand>
        <name>[4Fe-4S] cluster</name>
        <dbReference type="ChEBI" id="CHEBI:49883"/>
        <label>1</label>
    </ligand>
</feature>
<evidence type="ECO:0000256" key="6">
    <source>
        <dbReference type="ARBA" id="ARBA00022982"/>
    </source>
</evidence>
<keyword evidence="7 10" id="KW-0408">Iron</keyword>
<evidence type="ECO:0000256" key="10">
    <source>
        <dbReference type="HAMAP-Rule" id="MF_00463"/>
    </source>
</evidence>
<evidence type="ECO:0000313" key="16">
    <source>
        <dbReference type="Proteomes" id="UP000294418"/>
    </source>
</evidence>
<feature type="binding site" evidence="10 11">
    <location>
        <position position="119"/>
    </location>
    <ligand>
        <name>[4Fe-4S] cluster</name>
        <dbReference type="ChEBI" id="CHEBI:49883"/>
        <label>2</label>
    </ligand>
</feature>
<evidence type="ECO:0000256" key="4">
    <source>
        <dbReference type="ARBA" id="ARBA00022737"/>
    </source>
</evidence>
<dbReference type="GO" id="GO:0005886">
    <property type="term" value="C:plasma membrane"/>
    <property type="evidence" value="ECO:0007669"/>
    <property type="project" value="UniProtKB-SubCell"/>
</dbReference>
<feature type="binding site" evidence="10 11">
    <location>
        <position position="152"/>
    </location>
    <ligand>
        <name>[4Fe-4S] cluster</name>
        <dbReference type="ChEBI" id="CHEBI:49883"/>
        <label>3</label>
    </ligand>
</feature>
<dbReference type="InterPro" id="IPR017900">
    <property type="entry name" value="4Fe4S_Fe_S_CS"/>
</dbReference>
<dbReference type="NCBIfam" id="TIGR01944">
    <property type="entry name" value="rnfB"/>
    <property type="match status" value="1"/>
</dbReference>
<keyword evidence="9 10" id="KW-0472">Membrane</keyword>
<keyword evidence="8 10" id="KW-0411">Iron-sulfur</keyword>
<dbReference type="AlphaFoldDB" id="A0A451DBY2"/>
<dbReference type="Pfam" id="PF04060">
    <property type="entry name" value="FeS"/>
    <property type="match status" value="1"/>
</dbReference>
<feature type="binding site" evidence="10 11">
    <location>
        <position position="149"/>
    </location>
    <ligand>
        <name>[4Fe-4S] cluster</name>
        <dbReference type="ChEBI" id="CHEBI:49883"/>
        <label>3</label>
    </ligand>
</feature>
<gene>
    <name evidence="15" type="primary">rsxB</name>
    <name evidence="10" type="synonym">rnfB</name>
    <name evidence="15" type="ORF">ERCILAFE3058_036</name>
</gene>
<dbReference type="PANTHER" id="PTHR43560">
    <property type="entry name" value="ION-TRANSLOCATING OXIDOREDUCTASE COMPLEX SUBUNIT B"/>
    <property type="match status" value="1"/>
</dbReference>
<evidence type="ECO:0000256" key="7">
    <source>
        <dbReference type="ARBA" id="ARBA00023004"/>
    </source>
</evidence>
<dbReference type="GO" id="GO:0046872">
    <property type="term" value="F:metal ion binding"/>
    <property type="evidence" value="ECO:0007669"/>
    <property type="project" value="UniProtKB-KW"/>
</dbReference>
<organism evidence="15 16">
    <name type="scientific">Candidatus Erwinia haradaeae</name>
    <dbReference type="NCBI Taxonomy" id="1922217"/>
    <lineage>
        <taxon>Bacteria</taxon>
        <taxon>Pseudomonadati</taxon>
        <taxon>Pseudomonadota</taxon>
        <taxon>Gammaproteobacteria</taxon>
        <taxon>Enterobacterales</taxon>
        <taxon>Erwiniaceae</taxon>
        <taxon>Erwinia</taxon>
    </lineage>
</organism>
<feature type="binding site" evidence="10 11">
    <location>
        <position position="74"/>
    </location>
    <ligand>
        <name>[4Fe-4S] cluster</name>
        <dbReference type="ChEBI" id="CHEBI:49883"/>
        <label>1</label>
    </ligand>
</feature>
<dbReference type="InterPro" id="IPR007202">
    <property type="entry name" value="4Fe-4S_dom"/>
</dbReference>
<comment type="subcellular location">
    <subcellularLocation>
        <location evidence="10">Cell inner membrane</location>
    </subcellularLocation>
</comment>
<dbReference type="GO" id="GO:0051539">
    <property type="term" value="F:4 iron, 4 sulfur cluster binding"/>
    <property type="evidence" value="ECO:0007669"/>
    <property type="project" value="UniProtKB-UniRule"/>
</dbReference>
<feature type="binding site" evidence="10 11">
    <location>
        <position position="116"/>
    </location>
    <ligand>
        <name>[4Fe-4S] cluster</name>
        <dbReference type="ChEBI" id="CHEBI:49883"/>
        <label>2</label>
    </ligand>
</feature>
<dbReference type="SUPFAM" id="SSF54862">
    <property type="entry name" value="4Fe-4S ferredoxins"/>
    <property type="match status" value="1"/>
</dbReference>
<dbReference type="RefSeq" id="WP_157989496.1">
    <property type="nucleotide sequence ID" value="NZ_LR217720.1"/>
</dbReference>
<dbReference type="EC" id="7.-.-.-" evidence="10"/>
<evidence type="ECO:0000259" key="13">
    <source>
        <dbReference type="PROSITE" id="PS51379"/>
    </source>
</evidence>
<evidence type="ECO:0000256" key="8">
    <source>
        <dbReference type="ARBA" id="ARBA00023014"/>
    </source>
</evidence>
<dbReference type="Gene3D" id="3.30.70.20">
    <property type="match status" value="1"/>
</dbReference>
<dbReference type="Gene3D" id="1.10.15.40">
    <property type="entry name" value="Electron transport complex subunit B, putative Fe-S cluster"/>
    <property type="match status" value="1"/>
</dbReference>
<proteinExistence type="inferred from homology"/>
<keyword evidence="15" id="KW-0560">Oxidoreductase</keyword>
<comment type="cofactor">
    <cofactor evidence="10 11">
        <name>[4Fe-4S] cluster</name>
        <dbReference type="ChEBI" id="CHEBI:49883"/>
    </cofactor>
    <text evidence="10 11">Binds 3 [4Fe-4S] clusters.</text>
</comment>
<evidence type="ECO:0000259" key="14">
    <source>
        <dbReference type="PROSITE" id="PS51656"/>
    </source>
</evidence>
<evidence type="ECO:0000256" key="2">
    <source>
        <dbReference type="ARBA" id="ARBA00022485"/>
    </source>
</evidence>
<dbReference type="PROSITE" id="PS51379">
    <property type="entry name" value="4FE4S_FER_2"/>
    <property type="match status" value="2"/>
</dbReference>
<dbReference type="InterPro" id="IPR016463">
    <property type="entry name" value="RnfB/RsxB_Proteobac"/>
</dbReference>
<feature type="domain" description="4Fe-4S ferredoxin-type" evidence="13">
    <location>
        <begin position="107"/>
        <end position="136"/>
    </location>
</feature>
<feature type="transmembrane region" description="Helical" evidence="12">
    <location>
        <begin position="6"/>
        <end position="25"/>
    </location>
</feature>
<dbReference type="GO" id="GO:0016491">
    <property type="term" value="F:oxidoreductase activity"/>
    <property type="evidence" value="ECO:0007669"/>
    <property type="project" value="UniProtKB-KW"/>
</dbReference>
<dbReference type="InterPro" id="IPR050395">
    <property type="entry name" value="4Fe4S_Ferredoxin_RnfB"/>
</dbReference>
<dbReference type="PANTHER" id="PTHR43560:SF1">
    <property type="entry name" value="ION-TRANSLOCATING OXIDOREDUCTASE COMPLEX SUBUNIT B"/>
    <property type="match status" value="1"/>
</dbReference>
<feature type="domain" description="4Fe-4S" evidence="14">
    <location>
        <begin position="32"/>
        <end position="91"/>
    </location>
</feature>
<dbReference type="GO" id="GO:0022900">
    <property type="term" value="P:electron transport chain"/>
    <property type="evidence" value="ECO:0007669"/>
    <property type="project" value="UniProtKB-UniRule"/>
</dbReference>
<keyword evidence="12" id="KW-1133">Transmembrane helix</keyword>
<evidence type="ECO:0000256" key="12">
    <source>
        <dbReference type="SAM" id="Phobius"/>
    </source>
</evidence>
<evidence type="ECO:0000313" key="15">
    <source>
        <dbReference type="EMBL" id="VFP83923.1"/>
    </source>
</evidence>
<feature type="binding site" evidence="10 11">
    <location>
        <position position="146"/>
    </location>
    <ligand>
        <name>[4Fe-4S] cluster</name>
        <dbReference type="ChEBI" id="CHEBI:49883"/>
        <label>3</label>
    </ligand>
</feature>
<evidence type="ECO:0000256" key="3">
    <source>
        <dbReference type="ARBA" id="ARBA00022723"/>
    </source>
</evidence>
<keyword evidence="4 10" id="KW-0677">Repeat</keyword>
<keyword evidence="12" id="KW-0812">Transmembrane</keyword>
<feature type="region of interest" description="Hydrophobic" evidence="10">
    <location>
        <begin position="1"/>
        <end position="26"/>
    </location>
</feature>
<evidence type="ECO:0000256" key="1">
    <source>
        <dbReference type="ARBA" id="ARBA00022448"/>
    </source>
</evidence>
<feature type="binding site" evidence="10 11">
    <location>
        <position position="156"/>
    </location>
    <ligand>
        <name>[4Fe-4S] cluster</name>
        <dbReference type="ChEBI" id="CHEBI:49883"/>
        <label>2</label>
    </ligand>
</feature>
<protein>
    <recommendedName>
        <fullName evidence="10">Ion-translocating oxidoreductase complex subunit B</fullName>
        <ecNumber evidence="10">7.-.-.-</ecNumber>
    </recommendedName>
    <alternativeName>
        <fullName evidence="10">Rnf electron transport complex subunit B</fullName>
    </alternativeName>
</protein>
<keyword evidence="3 10" id="KW-0479">Metal-binding</keyword>
<dbReference type="PROSITE" id="PS51656">
    <property type="entry name" value="4FE4S"/>
    <property type="match status" value="1"/>
</dbReference>
<dbReference type="Proteomes" id="UP000294418">
    <property type="component" value="Chromosome"/>
</dbReference>
<feature type="binding site" evidence="10 11">
    <location>
        <position position="126"/>
    </location>
    <ligand>
        <name>[4Fe-4S] cluster</name>
        <dbReference type="ChEBI" id="CHEBI:49883"/>
        <label>3</label>
    </ligand>
</feature>
<name>A0A451DBY2_9GAMM</name>